<keyword evidence="2" id="KW-1185">Reference proteome</keyword>
<protein>
    <submittedName>
        <fullName evidence="1">Uncharacterized protein</fullName>
    </submittedName>
</protein>
<evidence type="ECO:0000313" key="2">
    <source>
        <dbReference type="Proteomes" id="UP001055439"/>
    </source>
</evidence>
<name>A0A9E7JKN8_9LILI</name>
<gene>
    <name evidence="1" type="ORF">MUK42_09786</name>
</gene>
<evidence type="ECO:0000313" key="1">
    <source>
        <dbReference type="EMBL" id="URD84553.1"/>
    </source>
</evidence>
<accession>A0A9E7JKN8</accession>
<reference evidence="1" key="1">
    <citation type="submission" date="2022-05" db="EMBL/GenBank/DDBJ databases">
        <title>The Musa troglodytarum L. genome provides insights into the mechanism of non-climacteric behaviour and enrichment of carotenoids.</title>
        <authorList>
            <person name="Wang J."/>
        </authorList>
    </citation>
    <scope>NUCLEOTIDE SEQUENCE</scope>
    <source>
        <tissue evidence="1">Leaf</tissue>
    </source>
</reference>
<dbReference type="OrthoDB" id="10250414at2759"/>
<dbReference type="Proteomes" id="UP001055439">
    <property type="component" value="Chromosome 10"/>
</dbReference>
<organism evidence="1 2">
    <name type="scientific">Musa troglodytarum</name>
    <name type="common">fe'i banana</name>
    <dbReference type="NCBI Taxonomy" id="320322"/>
    <lineage>
        <taxon>Eukaryota</taxon>
        <taxon>Viridiplantae</taxon>
        <taxon>Streptophyta</taxon>
        <taxon>Embryophyta</taxon>
        <taxon>Tracheophyta</taxon>
        <taxon>Spermatophyta</taxon>
        <taxon>Magnoliopsida</taxon>
        <taxon>Liliopsida</taxon>
        <taxon>Zingiberales</taxon>
        <taxon>Musaceae</taxon>
        <taxon>Musa</taxon>
    </lineage>
</organism>
<sequence length="402" mass="45717">MRKHSSRNKGRWSLAILSKIEVNGNLQEQHEVPFSASKEQQFCSNHSWAFSEPWAPRNPTHGAAKALAEDGDDCSADFSYMLTFQTGIGRWIYTYRRFCFLFDELSETTHLRADSKSVMRHQHLCQASKLVVSPLFQDPDTPWRKQTGYHLFFFLAADDMTMDIIVADGRTRQVELLHLFGKRGTSASKRDEAHVSGFPARPGPARPSCHESRADGRFFVRMPRCIRLSVETLFCSPTWSSSSPRHMVVLFQESPPHGFLKEEENPSGFHRSLPVVRISPPLSRIHVGGFAFFGFFRGKWWSWFGGRAQKQAPGAWLIQCGDYDRDLYREDPLESEGVADNLHETPPENFANLEGVVRKMYNQETEDSSALFSSNIQVVLCNLLLMPLFFTIGLRALSGGLF</sequence>
<dbReference type="EMBL" id="CP097503">
    <property type="protein sequence ID" value="URD84553.1"/>
    <property type="molecule type" value="Genomic_DNA"/>
</dbReference>
<dbReference type="AlphaFoldDB" id="A0A9E7JKN8"/>
<proteinExistence type="predicted"/>